<dbReference type="InterPro" id="IPR001906">
    <property type="entry name" value="Terpene_synth_N"/>
</dbReference>
<dbReference type="InParanoid" id="A0A059CD58"/>
<comment type="cofactor">
    <cofactor evidence="1">
        <name>Mg(2+)</name>
        <dbReference type="ChEBI" id="CHEBI:18420"/>
    </cofactor>
</comment>
<dbReference type="STRING" id="71139.A0A059CD58"/>
<organism evidence="6">
    <name type="scientific">Eucalyptus grandis</name>
    <name type="common">Flooded gum</name>
    <dbReference type="NCBI Taxonomy" id="71139"/>
    <lineage>
        <taxon>Eukaryota</taxon>
        <taxon>Viridiplantae</taxon>
        <taxon>Streptophyta</taxon>
        <taxon>Embryophyta</taxon>
        <taxon>Tracheophyta</taxon>
        <taxon>Spermatophyta</taxon>
        <taxon>Magnoliopsida</taxon>
        <taxon>eudicotyledons</taxon>
        <taxon>Gunneridae</taxon>
        <taxon>Pentapetalae</taxon>
        <taxon>rosids</taxon>
        <taxon>malvids</taxon>
        <taxon>Myrtales</taxon>
        <taxon>Myrtaceae</taxon>
        <taxon>Myrtoideae</taxon>
        <taxon>Eucalypteae</taxon>
        <taxon>Eucalyptus</taxon>
    </lineage>
</organism>
<sequence length="797" mass="91777">MGSSSFLSPSSYDTAWLAMNPNLHQPNCPMFKGCLNWVLHNQNEEGFWGDYDYEEHEMSDGGKCLASTLVCRTVLKKWHVGSPLIEKGLKFIHENAELLCPKNKHGKFPRWIAIILPGMVDLARAVGLEIIFPESTERVVADLFSNRQRILEREKLVDRNQYYPLLSYLEALPPTYQISHETILKNLDSDGTLFQSPSATASAYLSTGNEACLAYLQSLASNCASNGAVPSLYLMDEELTKLSVVYQLMRLGLTEYFEQEKDEILAQIFRNCKYEKPIVKSIHLITTELYKDCLEFWLLRMHGYRVSPSSFCWFLDHEEVRDHTEKHYEYFSSVLLNIYRASNLMLPNEHELEKARTFSKKFLEKIAFRGTRDSSIILLSHRGMIKHELGLPWMARLDHLEHMMWMEEKDACVLWMGKFSCHRSSLVHNQDILQLALQNFVQRQSITRMELDVLKRWSETTGLSKMGFGREKTLYSYFAVAASVSVPRNSDVRVLVAKSAIIVTVADDFFDMEGSLEDLEKLTEAVQRWDGEGLSAHAKTIFEALDDLVTNIRTFHSWLIEAKWSRSGDVRPTQEYLDVAMTSVGAHVLVLPPSCLASPTTSLHQLWSNPYQPITKLLMVITRLLNDIQTYEKEEKQGKLNFVLLYLKENPGASIEDSINFVQLLLDQLKKEFIQHVLEEPCSVPELSRLLHLACLKVFHMFFNSSNRYDSDTDMLHDIQKVLVVPPRVPKLKPLRPLPEKLRLKPRVFETKSLSGQYGLEPFPRKSFFGYQMSSQTGPVNRWEKMYKSSSFKLRFA</sequence>
<dbReference type="Pfam" id="PF03936">
    <property type="entry name" value="Terpene_synth_C"/>
    <property type="match status" value="1"/>
</dbReference>
<evidence type="ECO:0000259" key="4">
    <source>
        <dbReference type="Pfam" id="PF01397"/>
    </source>
</evidence>
<dbReference type="Gene3D" id="1.50.10.130">
    <property type="entry name" value="Terpene synthase, N-terminal domain"/>
    <property type="match status" value="1"/>
</dbReference>
<dbReference type="Pfam" id="PF01397">
    <property type="entry name" value="Terpene_synth"/>
    <property type="match status" value="1"/>
</dbReference>
<keyword evidence="2" id="KW-0479">Metal-binding</keyword>
<dbReference type="FunFam" id="1.50.10.130:FF:000002">
    <property type="entry name" value="Ent-copalyl diphosphate synthase, chloroplastic"/>
    <property type="match status" value="1"/>
</dbReference>
<dbReference type="InterPro" id="IPR008949">
    <property type="entry name" value="Isoprenoid_synthase_dom_sf"/>
</dbReference>
<feature type="domain" description="Terpene synthase N-terminal" evidence="4">
    <location>
        <begin position="215"/>
        <end position="370"/>
    </location>
</feature>
<dbReference type="InterPro" id="IPR005630">
    <property type="entry name" value="Terpene_synthase_metal-bd"/>
</dbReference>
<dbReference type="AlphaFoldDB" id="A0A059CD58"/>
<protein>
    <recommendedName>
        <fullName evidence="7">(+)-delta-cadinene synthase</fullName>
    </recommendedName>
</protein>
<proteinExistence type="predicted"/>
<evidence type="ECO:0008006" key="7">
    <source>
        <dbReference type="Google" id="ProtNLM"/>
    </source>
</evidence>
<dbReference type="EMBL" id="KK198756">
    <property type="protein sequence ID" value="KCW76302.1"/>
    <property type="molecule type" value="Genomic_DNA"/>
</dbReference>
<dbReference type="InterPro" id="IPR050148">
    <property type="entry name" value="Terpene_synthase-like"/>
</dbReference>
<evidence type="ECO:0000256" key="1">
    <source>
        <dbReference type="ARBA" id="ARBA00001946"/>
    </source>
</evidence>
<dbReference type="InterPro" id="IPR036965">
    <property type="entry name" value="Terpene_synth_N_sf"/>
</dbReference>
<dbReference type="Gene3D" id="1.50.10.160">
    <property type="match status" value="1"/>
</dbReference>
<dbReference type="GO" id="GO:0016102">
    <property type="term" value="P:diterpenoid biosynthetic process"/>
    <property type="evidence" value="ECO:0000318"/>
    <property type="project" value="GO_Central"/>
</dbReference>
<dbReference type="FunCoup" id="A0A059CD58">
    <property type="interactions" value="47"/>
</dbReference>
<dbReference type="eggNOG" id="ENOG502REU3">
    <property type="taxonomic scope" value="Eukaryota"/>
</dbReference>
<dbReference type="PANTHER" id="PTHR31739">
    <property type="entry name" value="ENT-COPALYL DIPHOSPHATE SYNTHASE, CHLOROPLASTIC"/>
    <property type="match status" value="1"/>
</dbReference>
<accession>A0A059CD58</accession>
<reference evidence="6" key="1">
    <citation type="submission" date="2013-07" db="EMBL/GenBank/DDBJ databases">
        <title>The genome of Eucalyptus grandis.</title>
        <authorList>
            <person name="Schmutz J."/>
            <person name="Hayes R."/>
            <person name="Myburg A."/>
            <person name="Tuskan G."/>
            <person name="Grattapaglia D."/>
            <person name="Rokhsar D.S."/>
        </authorList>
    </citation>
    <scope>NUCLEOTIDE SEQUENCE</scope>
    <source>
        <tissue evidence="6">Leaf extractions</tissue>
    </source>
</reference>
<evidence type="ECO:0000256" key="3">
    <source>
        <dbReference type="ARBA" id="ARBA00022842"/>
    </source>
</evidence>
<evidence type="ECO:0000313" key="6">
    <source>
        <dbReference type="EMBL" id="KCW76302.1"/>
    </source>
</evidence>
<keyword evidence="3" id="KW-0460">Magnesium</keyword>
<dbReference type="InterPro" id="IPR008930">
    <property type="entry name" value="Terpenoid_cyclase/PrenylTrfase"/>
</dbReference>
<dbReference type="OMA" id="WNIGSLH"/>
<dbReference type="Gene3D" id="1.10.600.10">
    <property type="entry name" value="Farnesyl Diphosphate Synthase"/>
    <property type="match status" value="1"/>
</dbReference>
<dbReference type="PANTHER" id="PTHR31739:SF25">
    <property type="entry name" value="(E,E)-GERANYLLINALOOL SYNTHASE"/>
    <property type="match status" value="1"/>
</dbReference>
<feature type="domain" description="Terpene synthase metal-binding" evidence="5">
    <location>
        <begin position="462"/>
        <end position="671"/>
    </location>
</feature>
<dbReference type="SUPFAM" id="SSF48576">
    <property type="entry name" value="Terpenoid synthases"/>
    <property type="match status" value="1"/>
</dbReference>
<gene>
    <name evidence="6" type="ORF">EUGRSUZ_D00678</name>
</gene>
<dbReference type="GO" id="GO:0010333">
    <property type="term" value="F:terpene synthase activity"/>
    <property type="evidence" value="ECO:0000318"/>
    <property type="project" value="GO_Central"/>
</dbReference>
<dbReference type="GO" id="GO:0000287">
    <property type="term" value="F:magnesium ion binding"/>
    <property type="evidence" value="ECO:0000318"/>
    <property type="project" value="GO_Central"/>
</dbReference>
<dbReference type="Gramene" id="KCW76302">
    <property type="protein sequence ID" value="KCW76302"/>
    <property type="gene ID" value="EUGRSUZ_D00678"/>
</dbReference>
<name>A0A059CD58_EUCGR</name>
<evidence type="ECO:0000256" key="2">
    <source>
        <dbReference type="ARBA" id="ARBA00022723"/>
    </source>
</evidence>
<evidence type="ECO:0000259" key="5">
    <source>
        <dbReference type="Pfam" id="PF03936"/>
    </source>
</evidence>
<dbReference type="SUPFAM" id="SSF48239">
    <property type="entry name" value="Terpenoid cyclases/Protein prenyltransferases"/>
    <property type="match status" value="2"/>
</dbReference>
<dbReference type="SFLD" id="SFLDG01014">
    <property type="entry name" value="Terpene_Cyclase_Like_1_N-term"/>
    <property type="match status" value="1"/>
</dbReference>